<keyword evidence="2" id="KW-1185">Reference proteome</keyword>
<accession>A0ACC1MVK7</accession>
<evidence type="ECO:0000313" key="1">
    <source>
        <dbReference type="EMBL" id="KAJ2970286.1"/>
    </source>
</evidence>
<dbReference type="Proteomes" id="UP001143910">
    <property type="component" value="Unassembled WGS sequence"/>
</dbReference>
<comment type="caution">
    <text evidence="1">The sequence shown here is derived from an EMBL/GenBank/DDBJ whole genome shotgun (WGS) entry which is preliminary data.</text>
</comment>
<proteinExistence type="predicted"/>
<name>A0ACC1MVK7_9HYPO</name>
<evidence type="ECO:0000313" key="2">
    <source>
        <dbReference type="Proteomes" id="UP001143910"/>
    </source>
</evidence>
<gene>
    <name evidence="1" type="ORF">NQ176_g8262</name>
</gene>
<reference evidence="1" key="1">
    <citation type="submission" date="2022-08" db="EMBL/GenBank/DDBJ databases">
        <title>Genome Sequence of Lecanicillium fungicola.</title>
        <authorList>
            <person name="Buettner E."/>
        </authorList>
    </citation>
    <scope>NUCLEOTIDE SEQUENCE</scope>
    <source>
        <strain evidence="1">Babe33</strain>
    </source>
</reference>
<protein>
    <submittedName>
        <fullName evidence="1">Uncharacterized protein</fullName>
    </submittedName>
</protein>
<sequence>MLLAPRLKHDRALLQTSSKEETAAEFLRWLRSLPPSTLVVYSDGSLSENGSAGYGYTVHRQNRAVKGGSGRLGSAEVFDAEALGALEGLKAALDLTEAPTREIVVCLDNLAAATCLLSTASDSSQAVFLEFQALASAHGATQIRWVPGHTKIPGNEEADTLAKAGSSMPIPPEATPTLAFLRKVARQRPREAFAVWWRNAVPERYQQLDLQATNRCPPELRLPRAALHHLLAARSHHGDFADYHERFHHDDARTTCTCGRRKSPSHIFFCRKILPNQRIRLAPSPDVTISRILGRDFGKFIDLTTKSGFFNAICQRH</sequence>
<dbReference type="EMBL" id="JANJQO010001565">
    <property type="protein sequence ID" value="KAJ2970286.1"/>
    <property type="molecule type" value="Genomic_DNA"/>
</dbReference>
<organism evidence="1 2">
    <name type="scientific">Zarea fungicola</name>
    <dbReference type="NCBI Taxonomy" id="93591"/>
    <lineage>
        <taxon>Eukaryota</taxon>
        <taxon>Fungi</taxon>
        <taxon>Dikarya</taxon>
        <taxon>Ascomycota</taxon>
        <taxon>Pezizomycotina</taxon>
        <taxon>Sordariomycetes</taxon>
        <taxon>Hypocreomycetidae</taxon>
        <taxon>Hypocreales</taxon>
        <taxon>Cordycipitaceae</taxon>
        <taxon>Zarea</taxon>
    </lineage>
</organism>